<dbReference type="InterPro" id="IPR050275">
    <property type="entry name" value="PGM_Phosphatase"/>
</dbReference>
<feature type="active site" description="Proton donor/acceptor" evidence="1">
    <location>
        <position position="89"/>
    </location>
</feature>
<evidence type="ECO:0000256" key="1">
    <source>
        <dbReference type="PIRSR" id="PIRSR613078-1"/>
    </source>
</evidence>
<dbReference type="SMART" id="SM00855">
    <property type="entry name" value="PGAM"/>
    <property type="match status" value="1"/>
</dbReference>
<evidence type="ECO:0000313" key="3">
    <source>
        <dbReference type="EMBL" id="KFI60987.1"/>
    </source>
</evidence>
<organism evidence="3 4">
    <name type="scientific">Bifidobacterium cuniculi</name>
    <dbReference type="NCBI Taxonomy" id="1688"/>
    <lineage>
        <taxon>Bacteria</taxon>
        <taxon>Bacillati</taxon>
        <taxon>Actinomycetota</taxon>
        <taxon>Actinomycetes</taxon>
        <taxon>Bifidobacteriales</taxon>
        <taxon>Bifidobacteriaceae</taxon>
        <taxon>Bifidobacterium</taxon>
    </lineage>
</organism>
<feature type="binding site" evidence="2">
    <location>
        <begin position="10"/>
        <end position="17"/>
    </location>
    <ligand>
        <name>substrate</name>
    </ligand>
</feature>
<dbReference type="InterPro" id="IPR013078">
    <property type="entry name" value="His_Pase_superF_clade-1"/>
</dbReference>
<dbReference type="Gene3D" id="3.40.50.1240">
    <property type="entry name" value="Phosphoglycerate mutase-like"/>
    <property type="match status" value="1"/>
</dbReference>
<comment type="caution">
    <text evidence="3">The sequence shown here is derived from an EMBL/GenBank/DDBJ whole genome shotgun (WGS) entry which is preliminary data.</text>
</comment>
<feature type="active site" description="Tele-phosphohistidine intermediate" evidence="1">
    <location>
        <position position="11"/>
    </location>
</feature>
<dbReference type="GO" id="GO:0050531">
    <property type="term" value="F:mannosyl-3-phosphoglycerate phosphatase activity"/>
    <property type="evidence" value="ECO:0007669"/>
    <property type="project" value="UniProtKB-EC"/>
</dbReference>
<sequence>MSAASVLLVRHGRTGYNAAGRVQGNIDIPLDETGLWQVEQTGQALRELYVRPGRRQLVISSPLERALQTARAFADPLGLPIHRDERLRERAFGDFEGRSAEELRQAWPEDFALWCRGLGGEMNHHAESHEHVGARGAAAVSEWSRQADEDTDLFVFAHGALIENTLQAMFGIAQRFPDFISVTTMDNAHWARLLDAGLEDPDRWILKDYNHGPALADTPLWEHPQSC</sequence>
<keyword evidence="3" id="KW-0378">Hydrolase</keyword>
<dbReference type="GO" id="GO:0005737">
    <property type="term" value="C:cytoplasm"/>
    <property type="evidence" value="ECO:0007669"/>
    <property type="project" value="TreeGrafter"/>
</dbReference>
<dbReference type="STRING" id="1688.BCUN_0963"/>
<dbReference type="AlphaFoldDB" id="A0A087AQD7"/>
<dbReference type="Proteomes" id="UP000029067">
    <property type="component" value="Unassembled WGS sequence"/>
</dbReference>
<proteinExistence type="predicted"/>
<dbReference type="PANTHER" id="PTHR48100:SF59">
    <property type="entry name" value="ADENOSYLCOBALAMIN_ALPHA-RIBAZOLE PHOSPHATASE"/>
    <property type="match status" value="1"/>
</dbReference>
<dbReference type="Pfam" id="PF00300">
    <property type="entry name" value="His_Phos_1"/>
    <property type="match status" value="1"/>
</dbReference>
<protein>
    <submittedName>
        <fullName evidence="3">Phosphoglycerate mutase family protein</fullName>
        <ecNumber evidence="3">3.1.3.70</ecNumber>
    </submittedName>
</protein>
<accession>A0A087AQD7</accession>
<dbReference type="SUPFAM" id="SSF53254">
    <property type="entry name" value="Phosphoglycerate mutase-like"/>
    <property type="match status" value="1"/>
</dbReference>
<evidence type="ECO:0000256" key="2">
    <source>
        <dbReference type="PIRSR" id="PIRSR613078-2"/>
    </source>
</evidence>
<dbReference type="eggNOG" id="COG0406">
    <property type="taxonomic scope" value="Bacteria"/>
</dbReference>
<dbReference type="CDD" id="cd07067">
    <property type="entry name" value="HP_PGM_like"/>
    <property type="match status" value="1"/>
</dbReference>
<reference evidence="3 4" key="1">
    <citation type="submission" date="2014-03" db="EMBL/GenBank/DDBJ databases">
        <title>Genomics of Bifidobacteria.</title>
        <authorList>
            <person name="Ventura M."/>
            <person name="Milani C."/>
            <person name="Lugli G.A."/>
        </authorList>
    </citation>
    <scope>NUCLEOTIDE SEQUENCE [LARGE SCALE GENOMIC DNA]</scope>
    <source>
        <strain evidence="3 4">LMG 10738</strain>
    </source>
</reference>
<name>A0A087AQD7_9BIFI</name>
<feature type="binding site" evidence="2">
    <location>
        <position position="65"/>
    </location>
    <ligand>
        <name>substrate</name>
    </ligand>
</feature>
<evidence type="ECO:0000313" key="4">
    <source>
        <dbReference type="Proteomes" id="UP000029067"/>
    </source>
</evidence>
<dbReference type="EMBL" id="JGYV01000017">
    <property type="protein sequence ID" value="KFI60987.1"/>
    <property type="molecule type" value="Genomic_DNA"/>
</dbReference>
<keyword evidence="4" id="KW-1185">Reference proteome</keyword>
<dbReference type="RefSeq" id="WP_051920965.1">
    <property type="nucleotide sequence ID" value="NZ_JGYV01000017.1"/>
</dbReference>
<dbReference type="PANTHER" id="PTHR48100">
    <property type="entry name" value="BROAD-SPECIFICITY PHOSPHATASE YOR283W-RELATED"/>
    <property type="match status" value="1"/>
</dbReference>
<dbReference type="InterPro" id="IPR029033">
    <property type="entry name" value="His_PPase_superfam"/>
</dbReference>
<gene>
    <name evidence="3" type="ORF">BCUN_0963</name>
</gene>
<dbReference type="OrthoDB" id="4697614at2"/>
<dbReference type="EC" id="3.1.3.70" evidence="3"/>